<evidence type="ECO:0000256" key="8">
    <source>
        <dbReference type="ARBA" id="ARBA00022842"/>
    </source>
</evidence>
<sequence>MGEIIHTVSSIRADDSEDEDEDVEEYRQRMPLKKVRGFIRAGARAQIAWRPDNVKVAIVTCGGLCPGLNNVVRELVRTLHFQYGVNNVWGVPYGYRGAYNGDEWIELHPRLPPLKGSHKMGGTVIGTSRGGSDTVKIVDALEKKGVNMFFIIGGEGTHLGAEKIYEEVKKRKLKIGVIGIPKTIDNDIEVIDRSFGFDTAVHEAVRAIHAARVESKSHTNGVGIVKLMGRDSGFITAHATLASGDVSLCLMPEAPFTKDEVLKYVEAVLKKKGNCVIVVAEGAGQDHLLADGGVDESGNKHLSDIGPWLCSLIKDYFKTAKTLDPQPTIKYIDPSYTIRSVPPMSSDALYCNLLAQQAAHGAMAGFTGFTVGLVNNRTVYLPFSLVNRGKKQVRMLGRTTERISMQTGFMPASIRRAAHID</sequence>
<dbReference type="EMBL" id="HBIB01041151">
    <property type="protein sequence ID" value="CAE0264568.1"/>
    <property type="molecule type" value="Transcribed_RNA"/>
</dbReference>
<evidence type="ECO:0000256" key="2">
    <source>
        <dbReference type="ARBA" id="ARBA00002659"/>
    </source>
</evidence>
<dbReference type="AlphaFoldDB" id="A0A7S3GFH9"/>
<accession>A0A7S3GFH9</accession>
<keyword evidence="4" id="KW-0479">Metal-binding</keyword>
<dbReference type="PANTHER" id="PTHR45770">
    <property type="entry name" value="ATP-DEPENDENT 6-PHOSPHOFRUCTOKINASE 1"/>
    <property type="match status" value="1"/>
</dbReference>
<evidence type="ECO:0000256" key="3">
    <source>
        <dbReference type="ARBA" id="ARBA00022679"/>
    </source>
</evidence>
<dbReference type="SUPFAM" id="SSF53784">
    <property type="entry name" value="Phosphofructokinase"/>
    <property type="match status" value="1"/>
</dbReference>
<dbReference type="InterPro" id="IPR000023">
    <property type="entry name" value="Phosphofructokinase_dom"/>
</dbReference>
<reference evidence="12" key="1">
    <citation type="submission" date="2021-01" db="EMBL/GenBank/DDBJ databases">
        <authorList>
            <person name="Corre E."/>
            <person name="Pelletier E."/>
            <person name="Niang G."/>
            <person name="Scheremetjew M."/>
            <person name="Finn R."/>
            <person name="Kale V."/>
            <person name="Holt S."/>
            <person name="Cochrane G."/>
            <person name="Meng A."/>
            <person name="Brown T."/>
            <person name="Cohen L."/>
        </authorList>
    </citation>
    <scope>NUCLEOTIDE SEQUENCE</scope>
    <source>
        <strain evidence="12">NIES-2562</strain>
    </source>
</reference>
<gene>
    <name evidence="12" type="ORF">PBIL07802_LOCUS26873</name>
</gene>
<dbReference type="GO" id="GO:0046872">
    <property type="term" value="F:metal ion binding"/>
    <property type="evidence" value="ECO:0007669"/>
    <property type="project" value="UniProtKB-KW"/>
</dbReference>
<dbReference type="InterPro" id="IPR050929">
    <property type="entry name" value="PFKA"/>
</dbReference>
<protein>
    <recommendedName>
        <fullName evidence="11">Phosphofructokinase domain-containing protein</fullName>
    </recommendedName>
</protein>
<comment type="function">
    <text evidence="2">Catalyzes the phosphorylation of D-fructose 6-phosphate to fructose 1,6-bisphosphate by ATP, the first committing step of glycolysis.</text>
</comment>
<evidence type="ECO:0000256" key="1">
    <source>
        <dbReference type="ARBA" id="ARBA00001946"/>
    </source>
</evidence>
<keyword evidence="8" id="KW-0460">Magnesium</keyword>
<dbReference type="FunFam" id="3.40.50.450:FF:000002">
    <property type="entry name" value="ATP-dependent 6-phosphofructokinase"/>
    <property type="match status" value="1"/>
</dbReference>
<evidence type="ECO:0000256" key="6">
    <source>
        <dbReference type="ARBA" id="ARBA00022777"/>
    </source>
</evidence>
<dbReference type="InterPro" id="IPR022953">
    <property type="entry name" value="ATP_PFK"/>
</dbReference>
<evidence type="ECO:0000256" key="7">
    <source>
        <dbReference type="ARBA" id="ARBA00022840"/>
    </source>
</evidence>
<dbReference type="PIRSF" id="PIRSF000534">
    <property type="entry name" value="PPi_PFK_TP0108"/>
    <property type="match status" value="1"/>
</dbReference>
<dbReference type="GO" id="GO:0005737">
    <property type="term" value="C:cytoplasm"/>
    <property type="evidence" value="ECO:0007669"/>
    <property type="project" value="UniProtKB-ARBA"/>
</dbReference>
<keyword evidence="9" id="KW-0324">Glycolysis</keyword>
<keyword evidence="3" id="KW-0808">Transferase</keyword>
<dbReference type="UniPathway" id="UPA00109">
    <property type="reaction ID" value="UER00182"/>
</dbReference>
<evidence type="ECO:0000313" key="12">
    <source>
        <dbReference type="EMBL" id="CAE0264568.1"/>
    </source>
</evidence>
<keyword evidence="6" id="KW-0418">Kinase</keyword>
<comment type="catalytic activity">
    <reaction evidence="10">
        <text>beta-D-fructose 6-phosphate + ATP = beta-D-fructose 1,6-bisphosphate + ADP + H(+)</text>
        <dbReference type="Rhea" id="RHEA:16109"/>
        <dbReference type="ChEBI" id="CHEBI:15378"/>
        <dbReference type="ChEBI" id="CHEBI:30616"/>
        <dbReference type="ChEBI" id="CHEBI:32966"/>
        <dbReference type="ChEBI" id="CHEBI:57634"/>
        <dbReference type="ChEBI" id="CHEBI:456216"/>
        <dbReference type="EC" id="2.7.1.11"/>
    </reaction>
</comment>
<dbReference type="Pfam" id="PF00365">
    <property type="entry name" value="PFK"/>
    <property type="match status" value="1"/>
</dbReference>
<dbReference type="InterPro" id="IPR012004">
    <property type="entry name" value="PyroP-dep_PFK_TP0108"/>
</dbReference>
<dbReference type="GO" id="GO:0006002">
    <property type="term" value="P:fructose 6-phosphate metabolic process"/>
    <property type="evidence" value="ECO:0007669"/>
    <property type="project" value="InterPro"/>
</dbReference>
<comment type="cofactor">
    <cofactor evidence="1">
        <name>Mg(2+)</name>
        <dbReference type="ChEBI" id="CHEBI:18420"/>
    </cofactor>
</comment>
<evidence type="ECO:0000256" key="5">
    <source>
        <dbReference type="ARBA" id="ARBA00022741"/>
    </source>
</evidence>
<proteinExistence type="predicted"/>
<dbReference type="NCBIfam" id="NF005301">
    <property type="entry name" value="PRK06830.1"/>
    <property type="match status" value="1"/>
</dbReference>
<evidence type="ECO:0000256" key="9">
    <source>
        <dbReference type="ARBA" id="ARBA00023152"/>
    </source>
</evidence>
<evidence type="ECO:0000256" key="4">
    <source>
        <dbReference type="ARBA" id="ARBA00022723"/>
    </source>
</evidence>
<organism evidence="12">
    <name type="scientific">Palpitomonas bilix</name>
    <dbReference type="NCBI Taxonomy" id="652834"/>
    <lineage>
        <taxon>Eukaryota</taxon>
        <taxon>Eukaryota incertae sedis</taxon>
    </lineage>
</organism>
<dbReference type="GO" id="GO:0003872">
    <property type="term" value="F:6-phosphofructokinase activity"/>
    <property type="evidence" value="ECO:0007669"/>
    <property type="project" value="UniProtKB-EC"/>
</dbReference>
<evidence type="ECO:0000256" key="10">
    <source>
        <dbReference type="ARBA" id="ARBA00048070"/>
    </source>
</evidence>
<feature type="domain" description="Phosphofructokinase" evidence="11">
    <location>
        <begin position="55"/>
        <end position="360"/>
    </location>
</feature>
<dbReference type="InterPro" id="IPR035966">
    <property type="entry name" value="PKF_sf"/>
</dbReference>
<dbReference type="Gene3D" id="3.40.50.450">
    <property type="match status" value="1"/>
</dbReference>
<name>A0A7S3GFH9_9EUKA</name>
<dbReference type="PRINTS" id="PR00476">
    <property type="entry name" value="PHFRCTKINASE"/>
</dbReference>
<evidence type="ECO:0000259" key="11">
    <source>
        <dbReference type="Pfam" id="PF00365"/>
    </source>
</evidence>
<keyword evidence="7" id="KW-0067">ATP-binding</keyword>
<dbReference type="GO" id="GO:0005524">
    <property type="term" value="F:ATP binding"/>
    <property type="evidence" value="ECO:0007669"/>
    <property type="project" value="UniProtKB-KW"/>
</dbReference>
<keyword evidence="5" id="KW-0547">Nucleotide-binding</keyword>